<dbReference type="PANTHER" id="PTHR43071:SF2">
    <property type="entry name" value="2-AMINO-4-HYDROXY-6-HYDROXYMETHYLDIHYDROPTERIDINE PYROPHOSPHOKINASE"/>
    <property type="match status" value="1"/>
</dbReference>
<evidence type="ECO:0000313" key="9">
    <source>
        <dbReference type="EMBL" id="MDC8829982.1"/>
    </source>
</evidence>
<evidence type="ECO:0000256" key="6">
    <source>
        <dbReference type="ARBA" id="ARBA00022840"/>
    </source>
</evidence>
<evidence type="ECO:0000256" key="2">
    <source>
        <dbReference type="ARBA" id="ARBA00013253"/>
    </source>
</evidence>
<proteinExistence type="predicted"/>
<dbReference type="EC" id="2.7.6.3" evidence="2"/>
<dbReference type="PANTHER" id="PTHR43071">
    <property type="entry name" value="2-AMINO-4-HYDROXY-6-HYDROXYMETHYLDIHYDROPTERIDINE PYROPHOSPHOKINASE"/>
    <property type="match status" value="1"/>
</dbReference>
<comment type="caution">
    <text evidence="9">The sequence shown here is derived from an EMBL/GenBank/DDBJ whole genome shotgun (WGS) entry which is preliminary data.</text>
</comment>
<reference evidence="9 10" key="1">
    <citation type="submission" date="2022-10" db="EMBL/GenBank/DDBJ databases">
        <title>Alteromonas sp. chi3 Genome sequencing.</title>
        <authorList>
            <person name="Park S."/>
        </authorList>
    </citation>
    <scope>NUCLEOTIDE SEQUENCE [LARGE SCALE GENOMIC DNA]</scope>
    <source>
        <strain evidence="10">chi3</strain>
    </source>
</reference>
<evidence type="ECO:0000256" key="1">
    <source>
        <dbReference type="ARBA" id="ARBA00005051"/>
    </source>
</evidence>
<dbReference type="RefSeq" id="WP_273638610.1">
    <property type="nucleotide sequence ID" value="NZ_JAQQXP010000001.1"/>
</dbReference>
<dbReference type="Pfam" id="PF01288">
    <property type="entry name" value="HPPK"/>
    <property type="match status" value="1"/>
</dbReference>
<keyword evidence="7" id="KW-0289">Folate biosynthesis</keyword>
<keyword evidence="6" id="KW-0067">ATP-binding</keyword>
<dbReference type="Gene3D" id="3.30.70.560">
    <property type="entry name" value="7,8-Dihydro-6-hydroxymethylpterin-pyrophosphokinase HPPK"/>
    <property type="match status" value="1"/>
</dbReference>
<dbReference type="EMBL" id="JAQQXP010000001">
    <property type="protein sequence ID" value="MDC8829982.1"/>
    <property type="molecule type" value="Genomic_DNA"/>
</dbReference>
<keyword evidence="3 9" id="KW-0808">Transferase</keyword>
<keyword evidence="5" id="KW-0418">Kinase</keyword>
<keyword evidence="4" id="KW-0547">Nucleotide-binding</keyword>
<dbReference type="InterPro" id="IPR000550">
    <property type="entry name" value="Hppk"/>
</dbReference>
<evidence type="ECO:0000256" key="4">
    <source>
        <dbReference type="ARBA" id="ARBA00022741"/>
    </source>
</evidence>
<gene>
    <name evidence="9" type="primary">folK</name>
    <name evidence="9" type="ORF">OIK42_04300</name>
</gene>
<dbReference type="SUPFAM" id="SSF55083">
    <property type="entry name" value="6-hydroxymethyl-7,8-dihydropterin pyrophosphokinase, HPPK"/>
    <property type="match status" value="1"/>
</dbReference>
<dbReference type="InterPro" id="IPR035907">
    <property type="entry name" value="Hppk_sf"/>
</dbReference>
<evidence type="ECO:0000256" key="5">
    <source>
        <dbReference type="ARBA" id="ARBA00022777"/>
    </source>
</evidence>
<evidence type="ECO:0000313" key="10">
    <source>
        <dbReference type="Proteomes" id="UP001218788"/>
    </source>
</evidence>
<dbReference type="NCBIfam" id="TIGR01498">
    <property type="entry name" value="folK"/>
    <property type="match status" value="1"/>
</dbReference>
<keyword evidence="10" id="KW-1185">Reference proteome</keyword>
<dbReference type="GO" id="GO:0003848">
    <property type="term" value="F:2-amino-4-hydroxy-6-hydroxymethyldihydropteridine diphosphokinase activity"/>
    <property type="evidence" value="ECO:0007669"/>
    <property type="project" value="UniProtKB-EC"/>
</dbReference>
<protein>
    <recommendedName>
        <fullName evidence="2">2-amino-4-hydroxy-6-hydroxymethyldihydropteridine diphosphokinase</fullName>
        <ecNumber evidence="2">2.7.6.3</ecNumber>
    </recommendedName>
</protein>
<evidence type="ECO:0000256" key="3">
    <source>
        <dbReference type="ARBA" id="ARBA00022679"/>
    </source>
</evidence>
<sequence>MSQHQVFVGVGSNIEREFHTRTAYQLLHQHFNNVVVSPVYECPALGFEGPGFYNWVAKFSTSMDIAAIYQLFKQLEAEYGRKDWYKKHCSRTMDLDLLCFDQVICQHPVVLPRAEILERAFVLKPLVDIAPNQIHPETGCTYQQLWQAFDQASQPIKPVVFEWSSPSA</sequence>
<comment type="pathway">
    <text evidence="1">Cofactor biosynthesis; tetrahydrofolate biosynthesis; 2-amino-4-hydroxy-6-hydroxymethyl-7,8-dihydropteridine diphosphate from 7,8-dihydroneopterin triphosphate: step 4/4.</text>
</comment>
<evidence type="ECO:0000256" key="7">
    <source>
        <dbReference type="ARBA" id="ARBA00022909"/>
    </source>
</evidence>
<dbReference type="Proteomes" id="UP001218788">
    <property type="component" value="Unassembled WGS sequence"/>
</dbReference>
<organism evidence="9 10">
    <name type="scientific">Alteromonas gilva</name>
    <dbReference type="NCBI Taxonomy" id="2987522"/>
    <lineage>
        <taxon>Bacteria</taxon>
        <taxon>Pseudomonadati</taxon>
        <taxon>Pseudomonadota</taxon>
        <taxon>Gammaproteobacteria</taxon>
        <taxon>Alteromonadales</taxon>
        <taxon>Alteromonadaceae</taxon>
        <taxon>Alteromonas/Salinimonas group</taxon>
        <taxon>Alteromonas</taxon>
    </lineage>
</organism>
<name>A0ABT5KZA9_9ALTE</name>
<feature type="domain" description="7,8-dihydro-6-hydroxymethylpterin-pyrophosphokinase" evidence="8">
    <location>
        <begin position="7"/>
        <end position="131"/>
    </location>
</feature>
<evidence type="ECO:0000259" key="8">
    <source>
        <dbReference type="Pfam" id="PF01288"/>
    </source>
</evidence>
<accession>A0ABT5KZA9</accession>